<dbReference type="InParanoid" id="L9JDJ8"/>
<dbReference type="FunCoup" id="L9JDJ8">
    <property type="interactions" value="217"/>
</dbReference>
<sequence>MSEAKPGECGEPAELKAKATDPQEKTSDYYRVSADLPVRFNHPGWFRGYRTKEAVSVYRTSNQAYGSRAPTVHEMPKVFYPNSNKFSRQLAACGMFQNNTFNICMEKSFVTGPDNFITTYDPLNFHPSYNVNKPSICD</sequence>
<dbReference type="OrthoDB" id="546383at2759"/>
<dbReference type="EMBL" id="KB321054">
    <property type="protein sequence ID" value="ELW48399.1"/>
    <property type="molecule type" value="Genomic_DNA"/>
</dbReference>
<dbReference type="InterPro" id="IPR026507">
    <property type="entry name" value="PIRC1/2"/>
</dbReference>
<evidence type="ECO:0000256" key="7">
    <source>
        <dbReference type="SAM" id="MobiDB-lite"/>
    </source>
</evidence>
<dbReference type="PANTHER" id="PTHR20899">
    <property type="entry name" value="PIERCE HOMOLOG"/>
    <property type="match status" value="1"/>
</dbReference>
<dbReference type="GO" id="GO:0005879">
    <property type="term" value="C:axonemal microtubule"/>
    <property type="evidence" value="ECO:0007669"/>
    <property type="project" value="InterPro"/>
</dbReference>
<comment type="subunit">
    <text evidence="6">Microtubule inner protein component of sperm flagellar doublet microtubules. Interacts with CFAP53, ODAD1 and ODAD3; the interactions link the outer dynein arms docking complex (ODA-DC) to the internal microtubule inner proteins (MIP) in cilium axoneme.</text>
</comment>
<dbReference type="Pfam" id="PF14892">
    <property type="entry name" value="PIRC1_2"/>
    <property type="match status" value="1"/>
</dbReference>
<feature type="region of interest" description="Disordered" evidence="7">
    <location>
        <begin position="1"/>
        <end position="28"/>
    </location>
</feature>
<keyword evidence="2" id="KW-0963">Cytoplasm</keyword>
<comment type="subcellular location">
    <subcellularLocation>
        <location evidence="1">Cytoplasm</location>
        <location evidence="1">Cytoskeleton</location>
        <location evidence="1">Cilium axoneme</location>
    </subcellularLocation>
</comment>
<name>L9JDJ8_TUPCH</name>
<keyword evidence="9" id="KW-1185">Reference proteome</keyword>
<evidence type="ECO:0000313" key="9">
    <source>
        <dbReference type="Proteomes" id="UP000011518"/>
    </source>
</evidence>
<evidence type="ECO:0000256" key="2">
    <source>
        <dbReference type="ARBA" id="ARBA00022490"/>
    </source>
</evidence>
<protein>
    <submittedName>
        <fullName evidence="8">Uncharacterized protein</fullName>
    </submittedName>
</protein>
<keyword evidence="4" id="KW-0966">Cell projection</keyword>
<dbReference type="STRING" id="246437.L9JDJ8"/>
<dbReference type="GO" id="GO:0035082">
    <property type="term" value="P:axoneme assembly"/>
    <property type="evidence" value="ECO:0007669"/>
    <property type="project" value="InterPro"/>
</dbReference>
<proteinExistence type="inferred from homology"/>
<reference evidence="9" key="1">
    <citation type="submission" date="2012-07" db="EMBL/GenBank/DDBJ databases">
        <title>Genome of the Chinese tree shrew, a rising model animal genetically related to primates.</title>
        <authorList>
            <person name="Zhang G."/>
            <person name="Fan Y."/>
            <person name="Yao Y."/>
            <person name="Huang Z."/>
        </authorList>
    </citation>
    <scope>NUCLEOTIDE SEQUENCE [LARGE SCALE GENOMIC DNA]</scope>
</reference>
<evidence type="ECO:0000256" key="3">
    <source>
        <dbReference type="ARBA" id="ARBA00023212"/>
    </source>
</evidence>
<dbReference type="eggNOG" id="ENOG502S22V">
    <property type="taxonomic scope" value="Eukaryota"/>
</dbReference>
<reference evidence="9" key="2">
    <citation type="journal article" date="2013" name="Nat. Commun.">
        <title>Genome of the Chinese tree shrew.</title>
        <authorList>
            <person name="Fan Y."/>
            <person name="Huang Z.Y."/>
            <person name="Cao C.C."/>
            <person name="Chen C.S."/>
            <person name="Chen Y.X."/>
            <person name="Fan D.D."/>
            <person name="He J."/>
            <person name="Hou H.L."/>
            <person name="Hu L."/>
            <person name="Hu X.T."/>
            <person name="Jiang X.T."/>
            <person name="Lai R."/>
            <person name="Lang Y.S."/>
            <person name="Liang B."/>
            <person name="Liao S.G."/>
            <person name="Mu D."/>
            <person name="Ma Y.Y."/>
            <person name="Niu Y.Y."/>
            <person name="Sun X.Q."/>
            <person name="Xia J.Q."/>
            <person name="Xiao J."/>
            <person name="Xiong Z.Q."/>
            <person name="Xu L."/>
            <person name="Yang L."/>
            <person name="Zhang Y."/>
            <person name="Zhao W."/>
            <person name="Zhao X.D."/>
            <person name="Zheng Y.T."/>
            <person name="Zhou J.M."/>
            <person name="Zhu Y.B."/>
            <person name="Zhang G.J."/>
            <person name="Wang J."/>
            <person name="Yao Y.G."/>
        </authorList>
    </citation>
    <scope>NUCLEOTIDE SEQUENCE [LARGE SCALE GENOMIC DNA]</scope>
</reference>
<gene>
    <name evidence="8" type="ORF">TREES_T100021830</name>
</gene>
<evidence type="ECO:0000313" key="8">
    <source>
        <dbReference type="EMBL" id="ELW48399.1"/>
    </source>
</evidence>
<evidence type="ECO:0000256" key="6">
    <source>
        <dbReference type="ARBA" id="ARBA00046397"/>
    </source>
</evidence>
<organism evidence="8 9">
    <name type="scientific">Tupaia chinensis</name>
    <name type="common">Chinese tree shrew</name>
    <name type="synonym">Tupaia belangeri chinensis</name>
    <dbReference type="NCBI Taxonomy" id="246437"/>
    <lineage>
        <taxon>Eukaryota</taxon>
        <taxon>Metazoa</taxon>
        <taxon>Chordata</taxon>
        <taxon>Craniata</taxon>
        <taxon>Vertebrata</taxon>
        <taxon>Euteleostomi</taxon>
        <taxon>Mammalia</taxon>
        <taxon>Eutheria</taxon>
        <taxon>Euarchontoglires</taxon>
        <taxon>Scandentia</taxon>
        <taxon>Tupaiidae</taxon>
        <taxon>Tupaia</taxon>
    </lineage>
</organism>
<dbReference type="KEGG" id="tup:102477627"/>
<dbReference type="Proteomes" id="UP000011518">
    <property type="component" value="Unassembled WGS sequence"/>
</dbReference>
<evidence type="ECO:0000256" key="5">
    <source>
        <dbReference type="ARBA" id="ARBA00038014"/>
    </source>
</evidence>
<accession>L9JDJ8</accession>
<evidence type="ECO:0000256" key="1">
    <source>
        <dbReference type="ARBA" id="ARBA00004430"/>
    </source>
</evidence>
<evidence type="ECO:0000256" key="4">
    <source>
        <dbReference type="ARBA" id="ARBA00023273"/>
    </source>
</evidence>
<comment type="similarity">
    <text evidence="5">Belongs to the PIERCE1 family.</text>
</comment>
<dbReference type="PANTHER" id="PTHR20899:SF1">
    <property type="entry name" value="PIERCER OF MICROTUBULE WALL 1 PROTEIN"/>
    <property type="match status" value="1"/>
</dbReference>
<dbReference type="AlphaFoldDB" id="L9JDJ8"/>
<keyword evidence="3" id="KW-0206">Cytoskeleton</keyword>